<dbReference type="InterPro" id="IPR035931">
    <property type="entry name" value="YlxR-like_sf"/>
</dbReference>
<dbReference type="PANTHER" id="PTHR34215">
    <property type="entry name" value="BLL0784 PROTEIN"/>
    <property type="match status" value="1"/>
</dbReference>
<keyword evidence="3" id="KW-1185">Reference proteome</keyword>
<dbReference type="InterPro" id="IPR037465">
    <property type="entry name" value="YlxR"/>
</dbReference>
<evidence type="ECO:0000313" key="2">
    <source>
        <dbReference type="EMBL" id="QIV87967.1"/>
    </source>
</evidence>
<dbReference type="InterPro" id="IPR007393">
    <property type="entry name" value="YlxR_dom"/>
</dbReference>
<gene>
    <name evidence="2" type="ORF">D3791_13135</name>
</gene>
<proteinExistence type="predicted"/>
<dbReference type="PANTHER" id="PTHR34215:SF1">
    <property type="entry name" value="YLXR DOMAIN-CONTAINING PROTEIN"/>
    <property type="match status" value="1"/>
</dbReference>
<dbReference type="Pfam" id="PF04296">
    <property type="entry name" value="YlxR"/>
    <property type="match status" value="1"/>
</dbReference>
<dbReference type="EMBL" id="CP032549">
    <property type="protein sequence ID" value="QIV87967.1"/>
    <property type="molecule type" value="Genomic_DNA"/>
</dbReference>
<dbReference type="AlphaFoldDB" id="A0A6H0SPQ6"/>
<name>A0A6H0SPQ6_9MICC</name>
<dbReference type="Gene3D" id="3.30.1230.10">
    <property type="entry name" value="YlxR-like"/>
    <property type="match status" value="1"/>
</dbReference>
<evidence type="ECO:0000313" key="3">
    <source>
        <dbReference type="Proteomes" id="UP000502331"/>
    </source>
</evidence>
<feature type="domain" description="YlxR" evidence="1">
    <location>
        <begin position="20"/>
        <end position="95"/>
    </location>
</feature>
<dbReference type="SUPFAM" id="SSF64376">
    <property type="entry name" value="YlxR-like"/>
    <property type="match status" value="1"/>
</dbReference>
<evidence type="ECO:0000259" key="1">
    <source>
        <dbReference type="Pfam" id="PF04296"/>
    </source>
</evidence>
<sequence length="119" mass="13190">MARITREGGDGARMKLHQQRTCIGCRTVTGKNELLRWVLKDGAPLRVVSLDLKGSASGRGTWTHGTEKCVRQAVQRKAFARTFRSAVDDSQVVQEFTAYEDQLAARQQSGKHDESGSEI</sequence>
<organism evidence="2 3">
    <name type="scientific">Glutamicibacter mishrai</name>
    <dbReference type="NCBI Taxonomy" id="1775880"/>
    <lineage>
        <taxon>Bacteria</taxon>
        <taxon>Bacillati</taxon>
        <taxon>Actinomycetota</taxon>
        <taxon>Actinomycetes</taxon>
        <taxon>Micrococcales</taxon>
        <taxon>Micrococcaceae</taxon>
        <taxon>Glutamicibacter</taxon>
    </lineage>
</organism>
<protein>
    <submittedName>
        <fullName evidence="2">YlxR family protein</fullName>
    </submittedName>
</protein>
<reference evidence="2 3" key="1">
    <citation type="submission" date="2018-09" db="EMBL/GenBank/DDBJ databases">
        <title>Glutamicibacter mishrai S5-52T (LMG 29155T = KCTC 39846T).</title>
        <authorList>
            <person name="Das S.K."/>
        </authorList>
    </citation>
    <scope>NUCLEOTIDE SEQUENCE [LARGE SCALE GENOMIC DNA]</scope>
    <source>
        <strain evidence="2 3">S5-52</strain>
    </source>
</reference>
<accession>A0A6H0SPQ6</accession>
<dbReference type="Proteomes" id="UP000502331">
    <property type="component" value="Chromosome"/>
</dbReference>